<name>W1NSX5_AMBTC</name>
<dbReference type="Proteomes" id="UP000017836">
    <property type="component" value="Unassembled WGS sequence"/>
</dbReference>
<gene>
    <name evidence="1" type="ORF">AMTR_s00117p00111050</name>
</gene>
<accession>W1NSX5</accession>
<evidence type="ECO:0000313" key="1">
    <source>
        <dbReference type="EMBL" id="ERM97975.1"/>
    </source>
</evidence>
<dbReference type="Gramene" id="ERM97975">
    <property type="protein sequence ID" value="ERM97975"/>
    <property type="gene ID" value="AMTR_s00117p00111050"/>
</dbReference>
<reference evidence="2" key="1">
    <citation type="journal article" date="2013" name="Science">
        <title>The Amborella genome and the evolution of flowering plants.</title>
        <authorList>
            <consortium name="Amborella Genome Project"/>
        </authorList>
    </citation>
    <scope>NUCLEOTIDE SEQUENCE [LARGE SCALE GENOMIC DNA]</scope>
</reference>
<protein>
    <submittedName>
        <fullName evidence="1">Uncharacterized protein</fullName>
    </submittedName>
</protein>
<dbReference type="EMBL" id="KI395608">
    <property type="protein sequence ID" value="ERM97975.1"/>
    <property type="molecule type" value="Genomic_DNA"/>
</dbReference>
<proteinExistence type="predicted"/>
<dbReference type="HOGENOM" id="CLU_2430029_0_0_1"/>
<evidence type="ECO:0000313" key="2">
    <source>
        <dbReference type="Proteomes" id="UP000017836"/>
    </source>
</evidence>
<sequence length="91" mass="10228">MAQNPPHLSHTPIIDLLNSKGQHRRGKPTNIQTYTTSTHTAAFGLRASKAWSTPMHPLSPSLPEAIHTRAPGKRTRHKWSLHEGQRCLLCY</sequence>
<dbReference type="AlphaFoldDB" id="W1NSX5"/>
<organism evidence="1 2">
    <name type="scientific">Amborella trichopoda</name>
    <dbReference type="NCBI Taxonomy" id="13333"/>
    <lineage>
        <taxon>Eukaryota</taxon>
        <taxon>Viridiplantae</taxon>
        <taxon>Streptophyta</taxon>
        <taxon>Embryophyta</taxon>
        <taxon>Tracheophyta</taxon>
        <taxon>Spermatophyta</taxon>
        <taxon>Magnoliopsida</taxon>
        <taxon>Amborellales</taxon>
        <taxon>Amborellaceae</taxon>
        <taxon>Amborella</taxon>
    </lineage>
</organism>
<keyword evidence="2" id="KW-1185">Reference proteome</keyword>